<dbReference type="GO" id="GO:0003677">
    <property type="term" value="F:DNA binding"/>
    <property type="evidence" value="ECO:0007669"/>
    <property type="project" value="UniProtKB-KW"/>
</dbReference>
<evidence type="ECO:0000256" key="3">
    <source>
        <dbReference type="ARBA" id="ARBA00023125"/>
    </source>
</evidence>
<evidence type="ECO:0000259" key="5">
    <source>
        <dbReference type="PROSITE" id="PS50931"/>
    </source>
</evidence>
<dbReference type="PANTHER" id="PTHR30537:SF5">
    <property type="entry name" value="HTH-TYPE TRANSCRIPTIONAL ACTIVATOR TTDR-RELATED"/>
    <property type="match status" value="1"/>
</dbReference>
<dbReference type="SUPFAM" id="SSF46785">
    <property type="entry name" value="Winged helix' DNA-binding domain"/>
    <property type="match status" value="1"/>
</dbReference>
<dbReference type="Pfam" id="PF03466">
    <property type="entry name" value="LysR_substrate"/>
    <property type="match status" value="1"/>
</dbReference>
<dbReference type="InterPro" id="IPR036388">
    <property type="entry name" value="WH-like_DNA-bd_sf"/>
</dbReference>
<dbReference type="Pfam" id="PF00126">
    <property type="entry name" value="HTH_1"/>
    <property type="match status" value="1"/>
</dbReference>
<evidence type="ECO:0000313" key="6">
    <source>
        <dbReference type="EMBL" id="MBB2155607.1"/>
    </source>
</evidence>
<dbReference type="InterPro" id="IPR036390">
    <property type="entry name" value="WH_DNA-bd_sf"/>
</dbReference>
<evidence type="ECO:0000313" key="7">
    <source>
        <dbReference type="Proteomes" id="UP000550787"/>
    </source>
</evidence>
<dbReference type="InterPro" id="IPR000847">
    <property type="entry name" value="LysR_HTH_N"/>
</dbReference>
<dbReference type="Proteomes" id="UP000550787">
    <property type="component" value="Unassembled WGS sequence"/>
</dbReference>
<dbReference type="PROSITE" id="PS50931">
    <property type="entry name" value="HTH_LYSR"/>
    <property type="match status" value="1"/>
</dbReference>
<dbReference type="PANTHER" id="PTHR30537">
    <property type="entry name" value="HTH-TYPE TRANSCRIPTIONAL REGULATOR"/>
    <property type="match status" value="1"/>
</dbReference>
<dbReference type="EMBL" id="JABEQG010000005">
    <property type="protein sequence ID" value="MBB2155607.1"/>
    <property type="molecule type" value="Genomic_DNA"/>
</dbReference>
<keyword evidence="3" id="KW-0238">DNA-binding</keyword>
<evidence type="ECO:0000256" key="2">
    <source>
        <dbReference type="ARBA" id="ARBA00023015"/>
    </source>
</evidence>
<keyword evidence="2" id="KW-0805">Transcription regulation</keyword>
<dbReference type="SUPFAM" id="SSF53850">
    <property type="entry name" value="Periplasmic binding protein-like II"/>
    <property type="match status" value="1"/>
</dbReference>
<proteinExistence type="inferred from homology"/>
<organism evidence="6 7">
    <name type="scientific">Gluconacetobacter diazotrophicus</name>
    <name type="common">Acetobacter diazotrophicus</name>
    <dbReference type="NCBI Taxonomy" id="33996"/>
    <lineage>
        <taxon>Bacteria</taxon>
        <taxon>Pseudomonadati</taxon>
        <taxon>Pseudomonadota</taxon>
        <taxon>Alphaproteobacteria</taxon>
        <taxon>Acetobacterales</taxon>
        <taxon>Acetobacteraceae</taxon>
        <taxon>Gluconacetobacter</taxon>
    </lineage>
</organism>
<dbReference type="Gene3D" id="3.40.190.290">
    <property type="match status" value="1"/>
</dbReference>
<dbReference type="FunFam" id="1.10.10.10:FF:000001">
    <property type="entry name" value="LysR family transcriptional regulator"/>
    <property type="match status" value="1"/>
</dbReference>
<comment type="caution">
    <text evidence="6">The sequence shown here is derived from an EMBL/GenBank/DDBJ whole genome shotgun (WGS) entry which is preliminary data.</text>
</comment>
<reference evidence="6 7" key="1">
    <citation type="submission" date="2020-04" db="EMBL/GenBank/DDBJ databases">
        <title>Description of novel Gluconacetobacter.</title>
        <authorList>
            <person name="Sombolestani A."/>
        </authorList>
    </citation>
    <scope>NUCLEOTIDE SEQUENCE [LARGE SCALE GENOMIC DNA]</scope>
    <source>
        <strain evidence="6 7">LMG 7603</strain>
    </source>
</reference>
<sequence>MRGPARGAETGGDVDYVTCLRVLVATADSGSLSRAAGVLHMTVSSVSRAITVLEQDLGAAVFNRSTRGLHLTEIGGRFLARARDILAELDDARAEAASLNAAPRGRLRVLASPSVGRAVIAPLLPGFLKAYPDIDLDLRSGPAGGDLSHILIESGADIAVVTGRPPDSGLLFRPVLTGSWWLMAPPGRVPADAGPDDLSGLPCLAPSGQEAEWRCHRGGRTVVLPTTGRITADSPDMLRALAAAGAGLALLPDWMFLHAAPGEAGLERVLADWRITPAADESCDLSALYPRKKVVPPKTRAFVTALGAAGRAFDARMICLK</sequence>
<accession>A0A7W4FDF1</accession>
<dbReference type="InterPro" id="IPR058163">
    <property type="entry name" value="LysR-type_TF_proteobact-type"/>
</dbReference>
<dbReference type="InterPro" id="IPR005119">
    <property type="entry name" value="LysR_subst-bd"/>
</dbReference>
<dbReference type="Gene3D" id="1.10.10.10">
    <property type="entry name" value="Winged helix-like DNA-binding domain superfamily/Winged helix DNA-binding domain"/>
    <property type="match status" value="1"/>
</dbReference>
<dbReference type="AlphaFoldDB" id="A0A7W4FDF1"/>
<protein>
    <submittedName>
        <fullName evidence="6">LysR family transcriptional regulator</fullName>
    </submittedName>
</protein>
<name>A0A7W4FDF1_GLUDI</name>
<dbReference type="GO" id="GO:0003700">
    <property type="term" value="F:DNA-binding transcription factor activity"/>
    <property type="evidence" value="ECO:0007669"/>
    <property type="project" value="InterPro"/>
</dbReference>
<feature type="domain" description="HTH lysR-type" evidence="5">
    <location>
        <begin position="15"/>
        <end position="72"/>
    </location>
</feature>
<keyword evidence="4" id="KW-0804">Transcription</keyword>
<evidence type="ECO:0000256" key="1">
    <source>
        <dbReference type="ARBA" id="ARBA00009437"/>
    </source>
</evidence>
<gene>
    <name evidence="6" type="ORF">HLH33_04675</name>
</gene>
<comment type="similarity">
    <text evidence="1">Belongs to the LysR transcriptional regulatory family.</text>
</comment>
<evidence type="ECO:0000256" key="4">
    <source>
        <dbReference type="ARBA" id="ARBA00023163"/>
    </source>
</evidence>